<organism evidence="2 3">
    <name type="scientific">Undibacterium oligocarboniphilum</name>
    <dbReference type="NCBI Taxonomy" id="666702"/>
    <lineage>
        <taxon>Bacteria</taxon>
        <taxon>Pseudomonadati</taxon>
        <taxon>Pseudomonadota</taxon>
        <taxon>Betaproteobacteria</taxon>
        <taxon>Burkholderiales</taxon>
        <taxon>Oxalobacteraceae</taxon>
        <taxon>Undibacterium</taxon>
    </lineage>
</organism>
<sequence>MRTHKHSLHHPSLAAAARPHFRLERWHRRGLYLLFAILFASGISWLVAHYWLRVPGEFGESIHPLEHWSMQWHGALVLPVSFLIGSMLFQHMRRAHRAACNRGSGWSMVLLLLWLALTGYGLYYLASENWRPYWSLAHWLTGCALPALLVLHIWLGRRKTGR</sequence>
<comment type="caution">
    <text evidence="2">The sequence shown here is derived from an EMBL/GenBank/DDBJ whole genome shotgun (WGS) entry which is preliminary data.</text>
</comment>
<name>A0A850QM27_9BURK</name>
<keyword evidence="1" id="KW-0812">Transmembrane</keyword>
<dbReference type="AlphaFoldDB" id="A0A850QM27"/>
<dbReference type="EMBL" id="JABXYJ010000004">
    <property type="protein sequence ID" value="NVO77780.1"/>
    <property type="molecule type" value="Genomic_DNA"/>
</dbReference>
<feature type="transmembrane region" description="Helical" evidence="1">
    <location>
        <begin position="31"/>
        <end position="52"/>
    </location>
</feature>
<dbReference type="Proteomes" id="UP000588051">
    <property type="component" value="Unassembled WGS sequence"/>
</dbReference>
<evidence type="ECO:0000313" key="3">
    <source>
        <dbReference type="Proteomes" id="UP000588051"/>
    </source>
</evidence>
<keyword evidence="3" id="KW-1185">Reference proteome</keyword>
<evidence type="ECO:0000313" key="2">
    <source>
        <dbReference type="EMBL" id="NVO77780.1"/>
    </source>
</evidence>
<proteinExistence type="predicted"/>
<reference evidence="2 3" key="1">
    <citation type="submission" date="2020-06" db="EMBL/GenBank/DDBJ databases">
        <authorList>
            <person name="Qiu C."/>
            <person name="Liu Z."/>
        </authorList>
    </citation>
    <scope>NUCLEOTIDE SEQUENCE [LARGE SCALE GENOMIC DNA]</scope>
    <source>
        <strain evidence="2 3">EM 1</strain>
    </source>
</reference>
<dbReference type="RefSeq" id="WP_176803046.1">
    <property type="nucleotide sequence ID" value="NZ_JABXYJ010000004.1"/>
</dbReference>
<feature type="transmembrane region" description="Helical" evidence="1">
    <location>
        <begin position="136"/>
        <end position="155"/>
    </location>
</feature>
<gene>
    <name evidence="2" type="ORF">HV832_08035</name>
</gene>
<protein>
    <submittedName>
        <fullName evidence="2">DUF4405 domain-containing protein</fullName>
    </submittedName>
</protein>
<feature type="transmembrane region" description="Helical" evidence="1">
    <location>
        <begin position="104"/>
        <end position="124"/>
    </location>
</feature>
<keyword evidence="1" id="KW-1133">Transmembrane helix</keyword>
<feature type="transmembrane region" description="Helical" evidence="1">
    <location>
        <begin position="72"/>
        <end position="92"/>
    </location>
</feature>
<evidence type="ECO:0000256" key="1">
    <source>
        <dbReference type="SAM" id="Phobius"/>
    </source>
</evidence>
<keyword evidence="1" id="KW-0472">Membrane</keyword>
<accession>A0A850QM27</accession>